<evidence type="ECO:0000313" key="3">
    <source>
        <dbReference type="Proteomes" id="UP000198372"/>
    </source>
</evidence>
<protein>
    <submittedName>
        <fullName evidence="2">BQ2448_5174 protein</fullName>
    </submittedName>
</protein>
<name>A0A238F6C8_9BASI</name>
<feature type="region of interest" description="Disordered" evidence="1">
    <location>
        <begin position="16"/>
        <end position="73"/>
    </location>
</feature>
<reference evidence="3" key="1">
    <citation type="submission" date="2016-09" db="EMBL/GenBank/DDBJ databases">
        <authorList>
            <person name="Jeantristanb JTB J.-T."/>
            <person name="Ricardo R."/>
        </authorList>
    </citation>
    <scope>NUCLEOTIDE SEQUENCE [LARGE SCALE GENOMIC DNA]</scope>
</reference>
<dbReference type="OrthoDB" id="2539233at2759"/>
<evidence type="ECO:0000256" key="1">
    <source>
        <dbReference type="SAM" id="MobiDB-lite"/>
    </source>
</evidence>
<organism evidence="2 3">
    <name type="scientific">Microbotryum intermedium</name>
    <dbReference type="NCBI Taxonomy" id="269621"/>
    <lineage>
        <taxon>Eukaryota</taxon>
        <taxon>Fungi</taxon>
        <taxon>Dikarya</taxon>
        <taxon>Basidiomycota</taxon>
        <taxon>Pucciniomycotina</taxon>
        <taxon>Microbotryomycetes</taxon>
        <taxon>Microbotryales</taxon>
        <taxon>Microbotryaceae</taxon>
        <taxon>Microbotryum</taxon>
    </lineage>
</organism>
<accession>A0A238F6C8</accession>
<keyword evidence="3" id="KW-1185">Reference proteome</keyword>
<evidence type="ECO:0000313" key="2">
    <source>
        <dbReference type="EMBL" id="SCV67563.1"/>
    </source>
</evidence>
<sequence length="176" mass="19338">MEGGARVYCYYATGSDGFSYGDEPSTTQSTPAPYPGRRCPQPSKGSDGDLVELSGDETTASAGELDNDSDPRGAGQIKKLLLAKKPRLARDRASVQQRAIIQAKKEHMDNALAAMEQRNEDCNIRMMGNLNDMMMTDREKFLKHFYKFEELDQAAWDTVVSYVGACGDALPLSVIT</sequence>
<proteinExistence type="predicted"/>
<dbReference type="EMBL" id="FMSP01000002">
    <property type="protein sequence ID" value="SCV67563.1"/>
    <property type="molecule type" value="Genomic_DNA"/>
</dbReference>
<dbReference type="Proteomes" id="UP000198372">
    <property type="component" value="Unassembled WGS sequence"/>
</dbReference>
<gene>
    <name evidence="2" type="ORF">BQ2448_5174</name>
</gene>
<dbReference type="AlphaFoldDB" id="A0A238F6C8"/>